<sequence length="233" mass="25850">MGSGGEEGFGGDEVSLLAEELIQLSVKSSMVQAKDKPTLICTVWTEKSYNPDSFRAQMKSPYSPELDKKDLLHAIGVTFGGIIRSEINGEFCRLRVNLDVQNPLRTGKTEENQGTHPQEEDSTDVSLGKQDIARLTEVEIMEERPERCIIVDGKSSGNNDIIDGMLKPSKKSSWKRAKSTKERSASVGESKLGKRKLLEIEAGEYGPDGIWEDATKKWRYGQPTLEIVDGIFL</sequence>
<organism evidence="2 3">
    <name type="scientific">Gossypium arboreum</name>
    <name type="common">Tree cotton</name>
    <name type="synonym">Gossypium nanking</name>
    <dbReference type="NCBI Taxonomy" id="29729"/>
    <lineage>
        <taxon>Eukaryota</taxon>
        <taxon>Viridiplantae</taxon>
        <taxon>Streptophyta</taxon>
        <taxon>Embryophyta</taxon>
        <taxon>Tracheophyta</taxon>
        <taxon>Spermatophyta</taxon>
        <taxon>Magnoliopsida</taxon>
        <taxon>eudicotyledons</taxon>
        <taxon>Gunneridae</taxon>
        <taxon>Pentapetalae</taxon>
        <taxon>rosids</taxon>
        <taxon>malvids</taxon>
        <taxon>Malvales</taxon>
        <taxon>Malvaceae</taxon>
        <taxon>Malvoideae</taxon>
        <taxon>Gossypium</taxon>
    </lineage>
</organism>
<protein>
    <submittedName>
        <fullName evidence="2">Uncharacterized protein</fullName>
    </submittedName>
</protein>
<gene>
    <name evidence="2" type="ORF">PVK06_016814</name>
</gene>
<name>A0ABR0Q107_GOSAR</name>
<feature type="region of interest" description="Disordered" evidence="1">
    <location>
        <begin position="160"/>
        <end position="188"/>
    </location>
</feature>
<dbReference type="Proteomes" id="UP001358586">
    <property type="component" value="Chromosome 5"/>
</dbReference>
<evidence type="ECO:0000256" key="1">
    <source>
        <dbReference type="SAM" id="MobiDB-lite"/>
    </source>
</evidence>
<reference evidence="2 3" key="1">
    <citation type="submission" date="2023-03" db="EMBL/GenBank/DDBJ databases">
        <title>WGS of Gossypium arboreum.</title>
        <authorList>
            <person name="Yu D."/>
        </authorList>
    </citation>
    <scope>NUCLEOTIDE SEQUENCE [LARGE SCALE GENOMIC DNA]</scope>
    <source>
        <tissue evidence="2">Leaf</tissue>
    </source>
</reference>
<keyword evidence="3" id="KW-1185">Reference proteome</keyword>
<evidence type="ECO:0000313" key="2">
    <source>
        <dbReference type="EMBL" id="KAK5833005.1"/>
    </source>
</evidence>
<comment type="caution">
    <text evidence="2">The sequence shown here is derived from an EMBL/GenBank/DDBJ whole genome shotgun (WGS) entry which is preliminary data.</text>
</comment>
<feature type="compositionally biased region" description="Basic residues" evidence="1">
    <location>
        <begin position="168"/>
        <end position="178"/>
    </location>
</feature>
<evidence type="ECO:0000313" key="3">
    <source>
        <dbReference type="Proteomes" id="UP001358586"/>
    </source>
</evidence>
<feature type="compositionally biased region" description="Basic and acidic residues" evidence="1">
    <location>
        <begin position="107"/>
        <end position="119"/>
    </location>
</feature>
<dbReference type="EMBL" id="JARKNE010000005">
    <property type="protein sequence ID" value="KAK5833005.1"/>
    <property type="molecule type" value="Genomic_DNA"/>
</dbReference>
<proteinExistence type="predicted"/>
<accession>A0ABR0Q107</accession>
<feature type="region of interest" description="Disordered" evidence="1">
    <location>
        <begin position="105"/>
        <end position="126"/>
    </location>
</feature>